<accession>A0A7Y9ASI6</accession>
<feature type="transmembrane region" description="Helical" evidence="8">
    <location>
        <begin position="210"/>
        <end position="232"/>
    </location>
</feature>
<evidence type="ECO:0000256" key="7">
    <source>
        <dbReference type="ARBA" id="ARBA00023136"/>
    </source>
</evidence>
<dbReference type="Proteomes" id="UP000521922">
    <property type="component" value="Unassembled WGS sequence"/>
</dbReference>
<feature type="transmembrane region" description="Helical" evidence="8">
    <location>
        <begin position="126"/>
        <end position="144"/>
    </location>
</feature>
<comment type="subcellular location">
    <subcellularLocation>
        <location evidence="1">Cell membrane</location>
        <topology evidence="1">Multi-pass membrane protein</topology>
    </subcellularLocation>
</comment>
<evidence type="ECO:0000256" key="1">
    <source>
        <dbReference type="ARBA" id="ARBA00004651"/>
    </source>
</evidence>
<evidence type="ECO:0000313" key="11">
    <source>
        <dbReference type="Proteomes" id="UP000521922"/>
    </source>
</evidence>
<dbReference type="RefSeq" id="WP_179749004.1">
    <property type="nucleotide sequence ID" value="NZ_BAAAGN010000038.1"/>
</dbReference>
<feature type="transmembrane region" description="Helical" evidence="8">
    <location>
        <begin position="165"/>
        <end position="181"/>
    </location>
</feature>
<feature type="domain" description="ArnT-like N-terminal" evidence="9">
    <location>
        <begin position="74"/>
        <end position="208"/>
    </location>
</feature>
<name>A0A7Y9ASI6_9ACTN</name>
<organism evidence="10 11">
    <name type="scientific">Kineococcus aurantiacus</name>
    <dbReference type="NCBI Taxonomy" id="37633"/>
    <lineage>
        <taxon>Bacteria</taxon>
        <taxon>Bacillati</taxon>
        <taxon>Actinomycetota</taxon>
        <taxon>Actinomycetes</taxon>
        <taxon>Kineosporiales</taxon>
        <taxon>Kineosporiaceae</taxon>
        <taxon>Kineococcus</taxon>
    </lineage>
</organism>
<keyword evidence="11" id="KW-1185">Reference proteome</keyword>
<dbReference type="GO" id="GO:0009103">
    <property type="term" value="P:lipopolysaccharide biosynthetic process"/>
    <property type="evidence" value="ECO:0007669"/>
    <property type="project" value="UniProtKB-ARBA"/>
</dbReference>
<keyword evidence="5 8" id="KW-0812">Transmembrane</keyword>
<feature type="transmembrane region" description="Helical" evidence="8">
    <location>
        <begin position="275"/>
        <end position="293"/>
    </location>
</feature>
<proteinExistence type="predicted"/>
<keyword evidence="2" id="KW-1003">Cell membrane</keyword>
<evidence type="ECO:0000256" key="3">
    <source>
        <dbReference type="ARBA" id="ARBA00022676"/>
    </source>
</evidence>
<dbReference type="EMBL" id="JACCBB010000001">
    <property type="protein sequence ID" value="NYD21007.1"/>
    <property type="molecule type" value="Genomic_DNA"/>
</dbReference>
<feature type="transmembrane region" description="Helical" evidence="8">
    <location>
        <begin position="359"/>
        <end position="378"/>
    </location>
</feature>
<keyword evidence="4 10" id="KW-0808">Transferase</keyword>
<keyword evidence="3" id="KW-0328">Glycosyltransferase</keyword>
<feature type="transmembrane region" description="Helical" evidence="8">
    <location>
        <begin position="81"/>
        <end position="97"/>
    </location>
</feature>
<evidence type="ECO:0000256" key="6">
    <source>
        <dbReference type="ARBA" id="ARBA00022989"/>
    </source>
</evidence>
<keyword evidence="7 8" id="KW-0472">Membrane</keyword>
<feature type="transmembrane region" description="Helical" evidence="8">
    <location>
        <begin position="187"/>
        <end position="203"/>
    </location>
</feature>
<evidence type="ECO:0000313" key="10">
    <source>
        <dbReference type="EMBL" id="NYD21007.1"/>
    </source>
</evidence>
<gene>
    <name evidence="10" type="ORF">BJ968_000547</name>
</gene>
<sequence length="491" mass="53216">MVGATLAVRLPGIRTAYDVYVDEFVYLLQGQSVRDGHVPPGTPSQPFLIHPPGFFVYESLWMRLFGVDADRFGAVFAMREAQQVLVALTAVGLFLVVRELTGRTPALITGLVFALDPFIARQNGRILLESSTVAWAVLGLAVLVPLMNRRNAVVPAPRRSARREVAVAAAGGLLFGCAIATKDMAAFITAFPLALGLLTGWFLPRKLSAVALAAACVPYAVFVGFVASAGLLPELWRSKTWGLSRLAGATITTGYNADDAPSITSVAVQQLHDFGTSYAVMAVGAAASLWLLVRARRQSEKFVAVVAVSGCGVVGYGVLFGTSEEHLFYFVVVPVLVPLAVAATDLVRRARRGNPRTSIAVVGAVLAVALVFDTFSWARLRATPDDGQVQAYEWLTHNAPPGSKVVWIAGQTKYVFRGTDYSTIPLRDPAQMAAQAPFYLLILQKEVEQRYSYASPRDVQWYVSRSDLVFQQRGATYGDVSVYRVHDPSTW</sequence>
<evidence type="ECO:0000256" key="2">
    <source>
        <dbReference type="ARBA" id="ARBA00022475"/>
    </source>
</evidence>
<feature type="transmembrane region" description="Helical" evidence="8">
    <location>
        <begin position="327"/>
        <end position="347"/>
    </location>
</feature>
<dbReference type="InterPro" id="IPR050297">
    <property type="entry name" value="LipidA_mod_glycosyltrf_83"/>
</dbReference>
<evidence type="ECO:0000256" key="4">
    <source>
        <dbReference type="ARBA" id="ARBA00022679"/>
    </source>
</evidence>
<evidence type="ECO:0000259" key="9">
    <source>
        <dbReference type="Pfam" id="PF02366"/>
    </source>
</evidence>
<dbReference type="GO" id="GO:0016763">
    <property type="term" value="F:pentosyltransferase activity"/>
    <property type="evidence" value="ECO:0007669"/>
    <property type="project" value="TreeGrafter"/>
</dbReference>
<dbReference type="PANTHER" id="PTHR33908:SF11">
    <property type="entry name" value="MEMBRANE PROTEIN"/>
    <property type="match status" value="1"/>
</dbReference>
<evidence type="ECO:0000256" key="5">
    <source>
        <dbReference type="ARBA" id="ARBA00022692"/>
    </source>
</evidence>
<dbReference type="PANTHER" id="PTHR33908">
    <property type="entry name" value="MANNOSYLTRANSFERASE YKCB-RELATED"/>
    <property type="match status" value="1"/>
</dbReference>
<dbReference type="AlphaFoldDB" id="A0A7Y9ASI6"/>
<keyword evidence="6 8" id="KW-1133">Transmembrane helix</keyword>
<dbReference type="GO" id="GO:0005886">
    <property type="term" value="C:plasma membrane"/>
    <property type="evidence" value="ECO:0007669"/>
    <property type="project" value="UniProtKB-SubCell"/>
</dbReference>
<reference evidence="10 11" key="1">
    <citation type="submission" date="2020-07" db="EMBL/GenBank/DDBJ databases">
        <title>Sequencing the genomes of 1000 actinobacteria strains.</title>
        <authorList>
            <person name="Klenk H.-P."/>
        </authorList>
    </citation>
    <scope>NUCLEOTIDE SEQUENCE [LARGE SCALE GENOMIC DNA]</scope>
    <source>
        <strain evidence="10 11">DSM 7487</strain>
    </source>
</reference>
<dbReference type="GO" id="GO:0006493">
    <property type="term" value="P:protein O-linked glycosylation"/>
    <property type="evidence" value="ECO:0007669"/>
    <property type="project" value="InterPro"/>
</dbReference>
<comment type="caution">
    <text evidence="10">The sequence shown here is derived from an EMBL/GenBank/DDBJ whole genome shotgun (WGS) entry which is preliminary data.</text>
</comment>
<feature type="transmembrane region" description="Helical" evidence="8">
    <location>
        <begin position="302"/>
        <end position="321"/>
    </location>
</feature>
<protein>
    <submittedName>
        <fullName evidence="10">4-amino-4-deoxy-L-arabinose transferase-like glycosyltransferase</fullName>
    </submittedName>
</protein>
<dbReference type="InterPro" id="IPR003342">
    <property type="entry name" value="ArnT-like_N"/>
</dbReference>
<evidence type="ECO:0000256" key="8">
    <source>
        <dbReference type="SAM" id="Phobius"/>
    </source>
</evidence>
<dbReference type="Pfam" id="PF02366">
    <property type="entry name" value="PMT"/>
    <property type="match status" value="1"/>
</dbReference>
<dbReference type="GO" id="GO:0000030">
    <property type="term" value="F:mannosyltransferase activity"/>
    <property type="evidence" value="ECO:0007669"/>
    <property type="project" value="InterPro"/>
</dbReference>